<dbReference type="PANTHER" id="PTHR11364">
    <property type="entry name" value="THIOSULFATE SULFERTANSFERASE"/>
    <property type="match status" value="1"/>
</dbReference>
<dbReference type="InterPro" id="IPR036873">
    <property type="entry name" value="Rhodanese-like_dom_sf"/>
</dbReference>
<dbReference type="SMART" id="SM00450">
    <property type="entry name" value="RHOD"/>
    <property type="match status" value="2"/>
</dbReference>
<dbReference type="InterPro" id="IPR001763">
    <property type="entry name" value="Rhodanese-like_dom"/>
</dbReference>
<proteinExistence type="predicted"/>
<dbReference type="SUPFAM" id="SSF52821">
    <property type="entry name" value="Rhodanese/Cell cycle control phosphatase"/>
    <property type="match status" value="2"/>
</dbReference>
<feature type="domain" description="Rhodanese" evidence="3">
    <location>
        <begin position="166"/>
        <end position="278"/>
    </location>
</feature>
<reference evidence="4 5" key="1">
    <citation type="submission" date="2016-10" db="EMBL/GenBank/DDBJ databases">
        <authorList>
            <person name="de Groot N.N."/>
        </authorList>
    </citation>
    <scope>NUCLEOTIDE SEQUENCE [LARGE SCALE GENOMIC DNA]</scope>
    <source>
        <strain evidence="4 5">DSM 19706</strain>
    </source>
</reference>
<evidence type="ECO:0000256" key="1">
    <source>
        <dbReference type="ARBA" id="ARBA00022679"/>
    </source>
</evidence>
<dbReference type="CDD" id="cd01449">
    <property type="entry name" value="TST_Repeat_2"/>
    <property type="match status" value="1"/>
</dbReference>
<dbReference type="EMBL" id="FOHK01000014">
    <property type="protein sequence ID" value="SET78770.1"/>
    <property type="molecule type" value="Genomic_DNA"/>
</dbReference>
<dbReference type="Pfam" id="PF00581">
    <property type="entry name" value="Rhodanese"/>
    <property type="match status" value="2"/>
</dbReference>
<dbReference type="Proteomes" id="UP000199308">
    <property type="component" value="Unassembled WGS sequence"/>
</dbReference>
<dbReference type="PROSITE" id="PS50206">
    <property type="entry name" value="RHODANESE_3"/>
    <property type="match status" value="2"/>
</dbReference>
<evidence type="ECO:0000256" key="2">
    <source>
        <dbReference type="ARBA" id="ARBA00022737"/>
    </source>
</evidence>
<accession>A0A1I0H7I8</accession>
<dbReference type="STRING" id="349064.SAMN05660429_02692"/>
<evidence type="ECO:0000259" key="3">
    <source>
        <dbReference type="PROSITE" id="PS50206"/>
    </source>
</evidence>
<dbReference type="CDD" id="cd01448">
    <property type="entry name" value="TST_Repeat_1"/>
    <property type="match status" value="1"/>
</dbReference>
<dbReference type="Gene3D" id="3.40.250.10">
    <property type="entry name" value="Rhodanese-like domain"/>
    <property type="match status" value="2"/>
</dbReference>
<name>A0A1I0H7I8_THASX</name>
<evidence type="ECO:0000313" key="5">
    <source>
        <dbReference type="Proteomes" id="UP000199308"/>
    </source>
</evidence>
<organism evidence="4 5">
    <name type="scientific">Thalassotalea agarivorans</name>
    <name type="common">Thalassomonas agarivorans</name>
    <dbReference type="NCBI Taxonomy" id="349064"/>
    <lineage>
        <taxon>Bacteria</taxon>
        <taxon>Pseudomonadati</taxon>
        <taxon>Pseudomonadota</taxon>
        <taxon>Gammaproteobacteria</taxon>
        <taxon>Alteromonadales</taxon>
        <taxon>Colwelliaceae</taxon>
        <taxon>Thalassotalea</taxon>
    </lineage>
</organism>
<keyword evidence="2" id="KW-0677">Repeat</keyword>
<feature type="domain" description="Rhodanese" evidence="3">
    <location>
        <begin position="46"/>
        <end position="135"/>
    </location>
</feature>
<evidence type="ECO:0000313" key="4">
    <source>
        <dbReference type="EMBL" id="SET78770.1"/>
    </source>
</evidence>
<sequence>MFQSPIISAKQLLDNVSNTLVKVLDASIPPIGINKQPQYAWPQQVIPGALKCDINQAFSDHNATTAHAMLSPAAFQQQARQLGINQNDTLVVYDNLGLFSAARVWYMFKSMGHKHVVVLDGGIDAWVAAGGKLAKAQSNSNSIGNFVSQPVAGAFADKHDVLAAIKHNSHCIVDARSPQRFLGLVEEPRAGVRSGHIPTSINLFFNDLLQDGYLLSQPALDALFAQAKACEQKVIYSCGSGVTACILALAGETIGISDYTVYDGSWSEWGADHTLPIA</sequence>
<dbReference type="InterPro" id="IPR045078">
    <property type="entry name" value="TST/MPST-like"/>
</dbReference>
<keyword evidence="1 4" id="KW-0808">Transferase</keyword>
<keyword evidence="5" id="KW-1185">Reference proteome</keyword>
<dbReference type="PANTHER" id="PTHR11364:SF27">
    <property type="entry name" value="SULFURTRANSFERASE"/>
    <property type="match status" value="1"/>
</dbReference>
<dbReference type="RefSeq" id="WP_093331532.1">
    <property type="nucleotide sequence ID" value="NZ_AP027363.1"/>
</dbReference>
<keyword evidence="4" id="KW-0670">Pyruvate</keyword>
<protein>
    <submittedName>
        <fullName evidence="4">Thiosulfate/3-mercaptopyruvate sulfurtransferase</fullName>
    </submittedName>
</protein>
<dbReference type="OrthoDB" id="9781034at2"/>
<gene>
    <name evidence="4" type="ORF">SAMN05660429_02692</name>
</gene>
<dbReference type="GO" id="GO:0004792">
    <property type="term" value="F:thiosulfate-cyanide sulfurtransferase activity"/>
    <property type="evidence" value="ECO:0007669"/>
    <property type="project" value="TreeGrafter"/>
</dbReference>
<dbReference type="AlphaFoldDB" id="A0A1I0H7I8"/>